<dbReference type="AlphaFoldDB" id="A0A7J7KR10"/>
<name>A0A7J7KR10_BUGNE</name>
<comment type="caution">
    <text evidence="2">The sequence shown here is derived from an EMBL/GenBank/DDBJ whole genome shotgun (WGS) entry which is preliminary data.</text>
</comment>
<protein>
    <submittedName>
        <fullName evidence="2">Uncharacterized protein</fullName>
    </submittedName>
</protein>
<evidence type="ECO:0000256" key="1">
    <source>
        <dbReference type="SAM" id="MobiDB-lite"/>
    </source>
</evidence>
<accession>A0A7J7KR10</accession>
<gene>
    <name evidence="2" type="ORF">EB796_001044</name>
</gene>
<keyword evidence="3" id="KW-1185">Reference proteome</keyword>
<evidence type="ECO:0000313" key="2">
    <source>
        <dbReference type="EMBL" id="KAF6040631.1"/>
    </source>
</evidence>
<organism evidence="2 3">
    <name type="scientific">Bugula neritina</name>
    <name type="common">Brown bryozoan</name>
    <name type="synonym">Sertularia neritina</name>
    <dbReference type="NCBI Taxonomy" id="10212"/>
    <lineage>
        <taxon>Eukaryota</taxon>
        <taxon>Metazoa</taxon>
        <taxon>Spiralia</taxon>
        <taxon>Lophotrochozoa</taxon>
        <taxon>Bryozoa</taxon>
        <taxon>Gymnolaemata</taxon>
        <taxon>Cheilostomatida</taxon>
        <taxon>Flustrina</taxon>
        <taxon>Buguloidea</taxon>
        <taxon>Bugulidae</taxon>
        <taxon>Bugula</taxon>
    </lineage>
</organism>
<evidence type="ECO:0000313" key="3">
    <source>
        <dbReference type="Proteomes" id="UP000593567"/>
    </source>
</evidence>
<proteinExistence type="predicted"/>
<dbReference type="Proteomes" id="UP000593567">
    <property type="component" value="Unassembled WGS sequence"/>
</dbReference>
<dbReference type="EMBL" id="VXIV02000119">
    <property type="protein sequence ID" value="KAF6040631.1"/>
    <property type="molecule type" value="Genomic_DNA"/>
</dbReference>
<sequence length="200" mass="22285">MFGTVQQKAYLVPTTRRKAHPSQKLFDSTTSLTVRPMTNKKNGSKSDWKNNYGRACWTADNSRYISSNSHNSFKDSYGLAEKSGDQTRPSLSYSRSYTTVTPKNSSYTLPSTASLPKTGQVKLTSLHDELAMSRSLHPRAKTVGSNRARQSKLREASQGTLHNKWKLEPGSIGDITLADLHSVINTEFPVSYTQLEIIIL</sequence>
<feature type="region of interest" description="Disordered" evidence="1">
    <location>
        <begin position="140"/>
        <end position="160"/>
    </location>
</feature>
<reference evidence="2" key="1">
    <citation type="submission" date="2020-06" db="EMBL/GenBank/DDBJ databases">
        <title>Draft genome of Bugula neritina, a colonial animal packing powerful symbionts and potential medicines.</title>
        <authorList>
            <person name="Rayko M."/>
        </authorList>
    </citation>
    <scope>NUCLEOTIDE SEQUENCE [LARGE SCALE GENOMIC DNA]</scope>
    <source>
        <strain evidence="2">Kwan_BN1</strain>
    </source>
</reference>